<accession>A0ACB8AZN3</accession>
<comment type="caution">
    <text evidence="1">The sequence shown here is derived from an EMBL/GenBank/DDBJ whole genome shotgun (WGS) entry which is preliminary data.</text>
</comment>
<dbReference type="Proteomes" id="UP000790709">
    <property type="component" value="Unassembled WGS sequence"/>
</dbReference>
<reference evidence="1" key="1">
    <citation type="journal article" date="2021" name="New Phytol.">
        <title>Evolutionary innovations through gain and loss of genes in the ectomycorrhizal Boletales.</title>
        <authorList>
            <person name="Wu G."/>
            <person name="Miyauchi S."/>
            <person name="Morin E."/>
            <person name="Kuo A."/>
            <person name="Drula E."/>
            <person name="Varga T."/>
            <person name="Kohler A."/>
            <person name="Feng B."/>
            <person name="Cao Y."/>
            <person name="Lipzen A."/>
            <person name="Daum C."/>
            <person name="Hundley H."/>
            <person name="Pangilinan J."/>
            <person name="Johnson J."/>
            <person name="Barry K."/>
            <person name="LaButti K."/>
            <person name="Ng V."/>
            <person name="Ahrendt S."/>
            <person name="Min B."/>
            <person name="Choi I.G."/>
            <person name="Park H."/>
            <person name="Plett J.M."/>
            <person name="Magnuson J."/>
            <person name="Spatafora J.W."/>
            <person name="Nagy L.G."/>
            <person name="Henrissat B."/>
            <person name="Grigoriev I.V."/>
            <person name="Yang Z.L."/>
            <person name="Xu J."/>
            <person name="Martin F.M."/>
        </authorList>
    </citation>
    <scope>NUCLEOTIDE SEQUENCE</scope>
    <source>
        <strain evidence="1">KUC20120723A-06</strain>
    </source>
</reference>
<sequence>MHSTAFALPRALYSSRHLTARKSLTQPSIHSRQLAKMASQAQLQRRTPNQEGTIADVFATLGAQGNSVAPLPQRFAELKRQILADARATPESLVKSWTRVIEELEVRTEEIARKQGDIIPRVPYDDIVNGLSEEQIGAIKRTGVVVITGAIPKEEALGWKESIKEYISANPVKGFPADDIQVYELYNTKPQVFARTHPAILRSQKALLQLWHTSTPRSADFSTPVVYFDRVRIRTPGDRSFTLGPHTDGGSVERWEDGMFRKVFGKILGGGEFDPFDAGWRMDAKHGLYHAPNQCTILRCWQGWTSMSTTGVGEGALRVLPMLSLATAYTILRPFFRPRVSLSGLRGPQSLAAEDWELDLDTPSFPGSVPGKTQEHNEHTHPHLRLDKTMVSVPTIQPGDQVYWHCEVVHAVEEEHGGKEDSSVLYIPAVPLSLKNAAYLRDQRTNFMHGYPAPDFPGGEGESKFTGRATVQDISSREGRQALGFEPLTASTSSSIELIDEANKILFG</sequence>
<dbReference type="EMBL" id="MU266904">
    <property type="protein sequence ID" value="KAH7917897.1"/>
    <property type="molecule type" value="Genomic_DNA"/>
</dbReference>
<name>A0ACB8AZN3_9AGAM</name>
<organism evidence="1 2">
    <name type="scientific">Leucogyrophana mollusca</name>
    <dbReference type="NCBI Taxonomy" id="85980"/>
    <lineage>
        <taxon>Eukaryota</taxon>
        <taxon>Fungi</taxon>
        <taxon>Dikarya</taxon>
        <taxon>Basidiomycota</taxon>
        <taxon>Agaricomycotina</taxon>
        <taxon>Agaricomycetes</taxon>
        <taxon>Agaricomycetidae</taxon>
        <taxon>Boletales</taxon>
        <taxon>Boletales incertae sedis</taxon>
        <taxon>Leucogyrophana</taxon>
    </lineage>
</organism>
<proteinExistence type="predicted"/>
<protein>
    <submittedName>
        <fullName evidence="1">DUF1479-domain-containing protein</fullName>
    </submittedName>
</protein>
<keyword evidence="2" id="KW-1185">Reference proteome</keyword>
<evidence type="ECO:0000313" key="1">
    <source>
        <dbReference type="EMBL" id="KAH7917897.1"/>
    </source>
</evidence>
<gene>
    <name evidence="1" type="ORF">BV22DRAFT_1025525</name>
</gene>
<evidence type="ECO:0000313" key="2">
    <source>
        <dbReference type="Proteomes" id="UP000790709"/>
    </source>
</evidence>